<evidence type="ECO:0000313" key="3">
    <source>
        <dbReference type="EMBL" id="RZS82686.1"/>
    </source>
</evidence>
<dbReference type="OrthoDB" id="9803687at2"/>
<keyword evidence="1" id="KW-0560">Oxidoreductase</keyword>
<evidence type="ECO:0000256" key="1">
    <source>
        <dbReference type="ARBA" id="ARBA00023002"/>
    </source>
</evidence>
<dbReference type="InterPro" id="IPR029041">
    <property type="entry name" value="FAD-linked_oxidoreductase-like"/>
</dbReference>
<name>A0A4Q7NGW0_9ACTN</name>
<dbReference type="UniPathway" id="UPA00193"/>
<dbReference type="Proteomes" id="UP000293638">
    <property type="component" value="Unassembled WGS sequence"/>
</dbReference>
<dbReference type="Pfam" id="PF12225">
    <property type="entry name" value="DUF5981"/>
    <property type="match status" value="1"/>
</dbReference>
<reference evidence="3 4" key="1">
    <citation type="submission" date="2019-02" db="EMBL/GenBank/DDBJ databases">
        <title>Genomic Encyclopedia of Type Strains, Phase IV (KMG-IV): sequencing the most valuable type-strain genomes for metagenomic binning, comparative biology and taxonomic classification.</title>
        <authorList>
            <person name="Goeker M."/>
        </authorList>
    </citation>
    <scope>NUCLEOTIDE SEQUENCE [LARGE SCALE GENOMIC DNA]</scope>
    <source>
        <strain evidence="3 4">DSM 45622</strain>
    </source>
</reference>
<sequence>MSATTVSECPKRMVHGPCGGVAGDGTCEIGPFPCPFVGRAVVPWSGPPTPHTSEPPLLALLRQRPVVIADLPAPPLSRSGLERSADALAGAVDAVLLGDAPTARVQLPPAHRAAVVQSRGVAAWAGLTCRDRNRVALEGELAALADVGAAAVHCVTGDHTRTGDRPDAAPVFDLDSTRLAAVAAQTGLLVSVAESAAAPPREQRAERLAEKVRAGAAVCFVNLCDGPAAVGEFVAAATDAGAHVPFVACLAVAFDAGSAAALQRFPGSVRPAYGVAEAVRLAEAYLDVPGVRGVDLTAVPAPGRELETAGALAEIGRALR</sequence>
<dbReference type="AlphaFoldDB" id="A0A4Q7NGW0"/>
<keyword evidence="4" id="KW-1185">Reference proteome</keyword>
<comment type="caution">
    <text evidence="3">The sequence shown here is derived from an EMBL/GenBank/DDBJ whole genome shotgun (WGS) entry which is preliminary data.</text>
</comment>
<dbReference type="GO" id="GO:0035999">
    <property type="term" value="P:tetrahydrofolate interconversion"/>
    <property type="evidence" value="ECO:0007669"/>
    <property type="project" value="UniProtKB-UniPathway"/>
</dbReference>
<gene>
    <name evidence="3" type="ORF">EV189_3081</name>
</gene>
<organism evidence="3 4">
    <name type="scientific">Motilibacter rhizosphaerae</name>
    <dbReference type="NCBI Taxonomy" id="598652"/>
    <lineage>
        <taxon>Bacteria</taxon>
        <taxon>Bacillati</taxon>
        <taxon>Actinomycetota</taxon>
        <taxon>Actinomycetes</taxon>
        <taxon>Motilibacterales</taxon>
        <taxon>Motilibacteraceae</taxon>
        <taxon>Motilibacter</taxon>
    </lineage>
</organism>
<dbReference type="InterPro" id="IPR022026">
    <property type="entry name" value="DUF5981"/>
</dbReference>
<accession>A0A4Q7NGW0</accession>
<dbReference type="Gene3D" id="3.20.20.220">
    <property type="match status" value="1"/>
</dbReference>
<dbReference type="EMBL" id="SGXD01000004">
    <property type="protein sequence ID" value="RZS82686.1"/>
    <property type="molecule type" value="Genomic_DNA"/>
</dbReference>
<dbReference type="SUPFAM" id="SSF51730">
    <property type="entry name" value="FAD-linked oxidoreductase"/>
    <property type="match status" value="1"/>
</dbReference>
<protein>
    <submittedName>
        <fullName evidence="3">Methylene-tetrahydrofolate reductase-like protein</fullName>
    </submittedName>
</protein>
<feature type="domain" description="Methylene-tetrahydrofolate reductase C-terminal-like" evidence="2">
    <location>
        <begin position="6"/>
        <end position="34"/>
    </location>
</feature>
<evidence type="ECO:0000313" key="4">
    <source>
        <dbReference type="Proteomes" id="UP000293638"/>
    </source>
</evidence>
<dbReference type="GO" id="GO:0016491">
    <property type="term" value="F:oxidoreductase activity"/>
    <property type="evidence" value="ECO:0007669"/>
    <property type="project" value="UniProtKB-KW"/>
</dbReference>
<proteinExistence type="predicted"/>
<evidence type="ECO:0000259" key="2">
    <source>
        <dbReference type="Pfam" id="PF12225"/>
    </source>
</evidence>
<dbReference type="RefSeq" id="WP_130493846.1">
    <property type="nucleotide sequence ID" value="NZ_SGXD01000004.1"/>
</dbReference>